<evidence type="ECO:0000313" key="2">
    <source>
        <dbReference type="Proteomes" id="UP000770015"/>
    </source>
</evidence>
<proteinExistence type="predicted"/>
<reference evidence="1" key="1">
    <citation type="journal article" date="2021" name="Nat. Commun.">
        <title>Genetic determinants of endophytism in the Arabidopsis root mycobiome.</title>
        <authorList>
            <person name="Mesny F."/>
            <person name="Miyauchi S."/>
            <person name="Thiergart T."/>
            <person name="Pickel B."/>
            <person name="Atanasova L."/>
            <person name="Karlsson M."/>
            <person name="Huettel B."/>
            <person name="Barry K.W."/>
            <person name="Haridas S."/>
            <person name="Chen C."/>
            <person name="Bauer D."/>
            <person name="Andreopoulos W."/>
            <person name="Pangilinan J."/>
            <person name="LaButti K."/>
            <person name="Riley R."/>
            <person name="Lipzen A."/>
            <person name="Clum A."/>
            <person name="Drula E."/>
            <person name="Henrissat B."/>
            <person name="Kohler A."/>
            <person name="Grigoriev I.V."/>
            <person name="Martin F.M."/>
            <person name="Hacquard S."/>
        </authorList>
    </citation>
    <scope>NUCLEOTIDE SEQUENCE</scope>
    <source>
        <strain evidence="1">MPI-SDFR-AT-0117</strain>
    </source>
</reference>
<dbReference type="Proteomes" id="UP000770015">
    <property type="component" value="Unassembled WGS sequence"/>
</dbReference>
<gene>
    <name evidence="1" type="ORF">F5X68DRAFT_81197</name>
</gene>
<protein>
    <submittedName>
        <fullName evidence="1">Uncharacterized protein</fullName>
    </submittedName>
</protein>
<evidence type="ECO:0000313" key="1">
    <source>
        <dbReference type="EMBL" id="KAH6688628.1"/>
    </source>
</evidence>
<dbReference type="AlphaFoldDB" id="A0A9P8VFI4"/>
<organism evidence="1 2">
    <name type="scientific">Plectosphaerella plurivora</name>
    <dbReference type="NCBI Taxonomy" id="936078"/>
    <lineage>
        <taxon>Eukaryota</taxon>
        <taxon>Fungi</taxon>
        <taxon>Dikarya</taxon>
        <taxon>Ascomycota</taxon>
        <taxon>Pezizomycotina</taxon>
        <taxon>Sordariomycetes</taxon>
        <taxon>Hypocreomycetidae</taxon>
        <taxon>Glomerellales</taxon>
        <taxon>Plectosphaerellaceae</taxon>
        <taxon>Plectosphaerella</taxon>
    </lineage>
</organism>
<keyword evidence="2" id="KW-1185">Reference proteome</keyword>
<dbReference type="EMBL" id="JAGSXJ010000009">
    <property type="protein sequence ID" value="KAH6688628.1"/>
    <property type="molecule type" value="Genomic_DNA"/>
</dbReference>
<name>A0A9P8VFI4_9PEZI</name>
<accession>A0A9P8VFI4</accession>
<sequence length="151" mass="16895">MVKPGGGRLRAPRGVRGLDLPGFSFLLLAGHVLCWLSETSGWQPGTVKAVKSVTHRLAHMSDPPSSVYYTRLVPRRASTQSCSVDYPSSIRFLQLYGHLCRDSNIIHKAVPGRMSCSRSSLMRAFLPRSPEDRPIVRVRRIRPPFMIQVTP</sequence>
<comment type="caution">
    <text evidence="1">The sequence shown here is derived from an EMBL/GenBank/DDBJ whole genome shotgun (WGS) entry which is preliminary data.</text>
</comment>